<comment type="caution">
    <text evidence="2">The sequence shown here is derived from an EMBL/GenBank/DDBJ whole genome shotgun (WGS) entry which is preliminary data.</text>
</comment>
<sequence>MSNEDDNTSPKGDRRGKGGPGGGGGRRRRPEGAAGGTDAGEVDRAAKRAARRARRKAENARAAAQTAAAAPAARPAPETQPAATEPAARAPKAPAQKPAETAARSAAERPESAKPAATAEPATPDPAPTEPVEPAVKPARTAKTVAMSSGKPSKKNPYILLSDATAPSFAIGAALADRLLGAAIDAADAYFRQYVAATGSVTDEYRAAIAKTLAFNRETAASPTFREDEFVATAVLVALLEPELVVLAGAKADAVAAAYATSKARVLAVAKDADTFARAIARDTFVEGDFGAHDFGTLPSGSLAHIADDKPTARRLLEAEAKGFDAAVVTNSPGITGIVRQGLSAVPTLPMIVHADRFAVGDTISWSNRRRRFDVTVTEAMLDEMQRARDVIDRVVPFPSLEDEIALPLEDRSPARPALVLFR</sequence>
<dbReference type="AlphaFoldDB" id="A0A8B2NU53"/>
<evidence type="ECO:0000313" key="3">
    <source>
        <dbReference type="Proteomes" id="UP000249590"/>
    </source>
</evidence>
<feature type="region of interest" description="Disordered" evidence="1">
    <location>
        <begin position="1"/>
        <end position="152"/>
    </location>
</feature>
<proteinExistence type="predicted"/>
<feature type="compositionally biased region" description="Low complexity" evidence="1">
    <location>
        <begin position="60"/>
        <end position="105"/>
    </location>
</feature>
<feature type="compositionally biased region" description="Low complexity" evidence="1">
    <location>
        <begin position="113"/>
        <end position="122"/>
    </location>
</feature>
<protein>
    <submittedName>
        <fullName evidence="2">Uncharacterized protein</fullName>
    </submittedName>
</protein>
<accession>A0A8B2NU53</accession>
<evidence type="ECO:0000313" key="2">
    <source>
        <dbReference type="EMBL" id="RAI03728.1"/>
    </source>
</evidence>
<dbReference type="EMBL" id="QHHQ01000001">
    <property type="protein sequence ID" value="RAI03728.1"/>
    <property type="molecule type" value="Genomic_DNA"/>
</dbReference>
<gene>
    <name evidence="2" type="ORF">DLJ53_04405</name>
</gene>
<dbReference type="Proteomes" id="UP000249590">
    <property type="component" value="Unassembled WGS sequence"/>
</dbReference>
<name>A0A8B2NU53_9HYPH</name>
<keyword evidence="3" id="KW-1185">Reference proteome</keyword>
<reference evidence="2 3" key="1">
    <citation type="submission" date="2018-05" db="EMBL/GenBank/DDBJ databases">
        <title>Acuticoccus sediminis sp. nov., isolated from deep-sea sediment of Indian Ocean.</title>
        <authorList>
            <person name="Liu X."/>
            <person name="Lai Q."/>
            <person name="Du Y."/>
            <person name="Sun F."/>
            <person name="Zhang X."/>
            <person name="Wang S."/>
            <person name="Shao Z."/>
        </authorList>
    </citation>
    <scope>NUCLEOTIDE SEQUENCE [LARGE SCALE GENOMIC DNA]</scope>
    <source>
        <strain evidence="2 3">PTG4-2</strain>
    </source>
</reference>
<organism evidence="2 3">
    <name type="scientific">Acuticoccus sediminis</name>
    <dbReference type="NCBI Taxonomy" id="2184697"/>
    <lineage>
        <taxon>Bacteria</taxon>
        <taxon>Pseudomonadati</taxon>
        <taxon>Pseudomonadota</taxon>
        <taxon>Alphaproteobacteria</taxon>
        <taxon>Hyphomicrobiales</taxon>
        <taxon>Amorphaceae</taxon>
        <taxon>Acuticoccus</taxon>
    </lineage>
</organism>
<evidence type="ECO:0000256" key="1">
    <source>
        <dbReference type="SAM" id="MobiDB-lite"/>
    </source>
</evidence>